<dbReference type="Pfam" id="PF01868">
    <property type="entry name" value="RNase_P-MRP_p29"/>
    <property type="match status" value="1"/>
</dbReference>
<evidence type="ECO:0000256" key="6">
    <source>
        <dbReference type="SAM" id="MobiDB-lite"/>
    </source>
</evidence>
<sequence length="123" mass="13348">MIQAKLLKADLHGAIISVTKSKCPSYVGITGILLQETKHIFKIITKEDRLKACRDHRLLPWRPQEACVSAASGPSQKWPSGGKILAVPQGTWVCLGARRGPPPAPRLLLPEECSQTGSRVETG</sequence>
<proteinExistence type="inferred from homology"/>
<dbReference type="PANTHER" id="PTHR13348">
    <property type="entry name" value="RIBONUCLEASE P SUBUNIT P29"/>
    <property type="match status" value="1"/>
</dbReference>
<dbReference type="PaxDb" id="9544-ENSMMUP00000022936"/>
<gene>
    <name evidence="9" type="primary">POP4</name>
</gene>
<dbReference type="SUPFAM" id="SSF101744">
    <property type="entry name" value="Rof/RNase P subunit-like"/>
    <property type="match status" value="1"/>
</dbReference>
<dbReference type="GO" id="GO:0000172">
    <property type="term" value="C:ribonuclease MRP complex"/>
    <property type="evidence" value="ECO:0007669"/>
    <property type="project" value="InterPro"/>
</dbReference>
<evidence type="ECO:0000256" key="4">
    <source>
        <dbReference type="ARBA" id="ARBA00016225"/>
    </source>
</evidence>
<dbReference type="VGNC" id="VGNC:76140">
    <property type="gene designation" value="POP4"/>
</dbReference>
<accession>F7HPV4</accession>
<name>F7HPV4_MACMU</name>
<evidence type="ECO:0000313" key="8">
    <source>
        <dbReference type="Proteomes" id="UP000006718"/>
    </source>
</evidence>
<dbReference type="Proteomes" id="UP000006718">
    <property type="component" value="Chromosome 19"/>
</dbReference>
<dbReference type="Ensembl" id="ENSMMUT00000024504.4">
    <property type="protein sequence ID" value="ENSMMUP00000022936.3"/>
    <property type="gene ID" value="ENSMMUG00000017424.4"/>
</dbReference>
<evidence type="ECO:0000256" key="1">
    <source>
        <dbReference type="ARBA" id="ARBA00002435"/>
    </source>
</evidence>
<reference evidence="8" key="1">
    <citation type="journal article" date="2007" name="Science">
        <title>Evolutionary and biomedical insights from the rhesus macaque genome.</title>
        <authorList>
            <person name="Gibbs R.A."/>
            <person name="Rogers J."/>
            <person name="Katze M.G."/>
            <person name="Bumgarner R."/>
            <person name="Weinstock G.M."/>
            <person name="Mardis E.R."/>
            <person name="Remington K.A."/>
            <person name="Strausberg R.L."/>
            <person name="Venter J.C."/>
            <person name="Wilson R.K."/>
            <person name="Batzer M.A."/>
            <person name="Bustamante C.D."/>
            <person name="Eichler E.E."/>
            <person name="Hahn M.W."/>
            <person name="Hardison R.C."/>
            <person name="Makova K.D."/>
            <person name="Miller W."/>
            <person name="Milosavljevic A."/>
            <person name="Palermo R.E."/>
            <person name="Siepel A."/>
            <person name="Sikela J.M."/>
            <person name="Attaway T."/>
            <person name="Bell S."/>
            <person name="Bernard K.E."/>
            <person name="Buhay C.J."/>
            <person name="Chandrabose M.N."/>
            <person name="Dao M."/>
            <person name="Davis C."/>
            <person name="Delehaunty K.D."/>
            <person name="Ding Y."/>
            <person name="Dinh H.H."/>
            <person name="Dugan-Rocha S."/>
            <person name="Fulton L.A."/>
            <person name="Gabisi R.A."/>
            <person name="Garner T.T."/>
            <person name="Godfrey J."/>
            <person name="Hawes A.C."/>
            <person name="Hernandez J."/>
            <person name="Hines S."/>
            <person name="Holder M."/>
            <person name="Hume J."/>
            <person name="Jhangiani S.N."/>
            <person name="Joshi V."/>
            <person name="Khan Z.M."/>
            <person name="Kirkness E.F."/>
            <person name="Cree A."/>
            <person name="Fowler R.G."/>
            <person name="Lee S."/>
            <person name="Lewis L.R."/>
            <person name="Li Z."/>
            <person name="Liu Y.-S."/>
            <person name="Moore S.M."/>
            <person name="Muzny D."/>
            <person name="Nazareth L.V."/>
            <person name="Ngo D.N."/>
            <person name="Okwuonu G.O."/>
            <person name="Pai G."/>
            <person name="Parker D."/>
            <person name="Paul H.A."/>
            <person name="Pfannkoch C."/>
            <person name="Pohl C.S."/>
            <person name="Rogers Y.-H.C."/>
            <person name="Ruiz S.J."/>
            <person name="Sabo A."/>
            <person name="Santibanez J."/>
            <person name="Schneider B.W."/>
            <person name="Smith S.M."/>
            <person name="Sodergren E."/>
            <person name="Svatek A.F."/>
            <person name="Utterback T.R."/>
            <person name="Vattathil S."/>
            <person name="Warren W."/>
            <person name="White C.S."/>
            <person name="Chinwalla A.T."/>
            <person name="Feng Y."/>
            <person name="Halpern A.L."/>
            <person name="Hillier L.W."/>
            <person name="Huang X."/>
            <person name="Minx P."/>
            <person name="Nelson J.O."/>
            <person name="Pepin K.H."/>
            <person name="Qin X."/>
            <person name="Sutton G.G."/>
            <person name="Venter E."/>
            <person name="Walenz B.P."/>
            <person name="Wallis J.W."/>
            <person name="Worley K.C."/>
            <person name="Yang S.-P."/>
            <person name="Jones S.M."/>
            <person name="Marra M.A."/>
            <person name="Rocchi M."/>
            <person name="Schein J.E."/>
            <person name="Baertsch R."/>
            <person name="Clarke L."/>
            <person name="Csuros M."/>
            <person name="Glasscock J."/>
            <person name="Harris R.A."/>
            <person name="Havlak P."/>
            <person name="Jackson A.R."/>
            <person name="Jiang H."/>
            <person name="Liu Y."/>
            <person name="Messina D.N."/>
            <person name="Shen Y."/>
            <person name="Song H.X.-Z."/>
            <person name="Wylie T."/>
            <person name="Zhang L."/>
            <person name="Birney E."/>
            <person name="Han K."/>
            <person name="Konkel M.K."/>
            <person name="Lee J."/>
            <person name="Smit A.F.A."/>
            <person name="Ullmer B."/>
            <person name="Wang H."/>
            <person name="Xing J."/>
            <person name="Burhans R."/>
            <person name="Cheng Z."/>
            <person name="Karro J.E."/>
            <person name="Ma J."/>
            <person name="Raney B."/>
            <person name="She X."/>
            <person name="Cox M.J."/>
            <person name="Demuth J.P."/>
            <person name="Dumas L.J."/>
            <person name="Han S.-G."/>
            <person name="Hopkins J."/>
            <person name="Karimpour-Fard A."/>
            <person name="Kim Y.H."/>
            <person name="Pollack J.R."/>
            <person name="Vinar T."/>
            <person name="Addo-Quaye C."/>
            <person name="Degenhardt J."/>
            <person name="Denby A."/>
            <person name="Hubisz M.J."/>
            <person name="Indap A."/>
            <person name="Kosiol C."/>
            <person name="Lahn B.T."/>
            <person name="Lawson H.A."/>
            <person name="Marklein A."/>
            <person name="Nielsen R."/>
            <person name="Vallender E.J."/>
            <person name="Clark A.G."/>
            <person name="Ferguson B."/>
            <person name="Hernandez R.D."/>
            <person name="Hirani K."/>
            <person name="Kehrer-Sawatzki H."/>
            <person name="Kolb J."/>
            <person name="Patil S."/>
            <person name="Pu L.-L."/>
            <person name="Ren Y."/>
            <person name="Smith D.G."/>
            <person name="Wheeler D.A."/>
            <person name="Schenck I."/>
            <person name="Ball E.V."/>
            <person name="Chen R."/>
            <person name="Cooper D.N."/>
            <person name="Giardine B."/>
            <person name="Hsu F."/>
            <person name="Kent W.J."/>
            <person name="Lesk A."/>
            <person name="Nelson D.L."/>
            <person name="O'brien W.E."/>
            <person name="Pruefer K."/>
            <person name="Stenson P.D."/>
            <person name="Wallace J.C."/>
            <person name="Ke H."/>
            <person name="Liu X.-M."/>
            <person name="Wang P."/>
            <person name="Xiang A.P."/>
            <person name="Yang F."/>
            <person name="Barber G.P."/>
            <person name="Haussler D."/>
            <person name="Karolchik D."/>
            <person name="Kern A.D."/>
            <person name="Kuhn R.M."/>
            <person name="Smith K.E."/>
            <person name="Zwieg A.S."/>
        </authorList>
    </citation>
    <scope>NUCLEOTIDE SEQUENCE [LARGE SCALE GENOMIC DNA]</scope>
    <source>
        <strain evidence="8">17573</strain>
    </source>
</reference>
<dbReference type="Bgee" id="ENSMMUG00000017424">
    <property type="expression patterns" value="Expressed in spermatocyte and 21 other cell types or tissues"/>
</dbReference>
<dbReference type="GO" id="GO:0001682">
    <property type="term" value="P:tRNA 5'-leader removal"/>
    <property type="evidence" value="ECO:0007669"/>
    <property type="project" value="InterPro"/>
</dbReference>
<keyword evidence="8" id="KW-1185">Reference proteome</keyword>
<evidence type="ECO:0000256" key="2">
    <source>
        <dbReference type="ARBA" id="ARBA00004123"/>
    </source>
</evidence>
<dbReference type="HOGENOM" id="CLU_078577_2_1_1"/>
<dbReference type="GeneTree" id="ENSGT00390000010067"/>
<dbReference type="InParanoid" id="F7HPV4"/>
<dbReference type="PANTHER" id="PTHR13348:SF0">
    <property type="entry name" value="RIBONUCLEASE P PROTEIN SUBUNIT P29"/>
    <property type="match status" value="1"/>
</dbReference>
<reference evidence="7" key="2">
    <citation type="submission" date="2019-01" db="EMBL/GenBank/DDBJ databases">
        <authorList>
            <person name="Graves T."/>
            <person name="Eichler E.E."/>
            <person name="Wilson R.K."/>
        </authorList>
    </citation>
    <scope>NUCLEOTIDE SEQUENCE [LARGE SCALE GENOMIC DNA]</scope>
    <source>
        <strain evidence="7">17573</strain>
    </source>
</reference>
<dbReference type="GO" id="GO:0005634">
    <property type="term" value="C:nucleus"/>
    <property type="evidence" value="ECO:0007669"/>
    <property type="project" value="UniProtKB-SubCell"/>
</dbReference>
<reference evidence="7" key="3">
    <citation type="submission" date="2025-08" db="UniProtKB">
        <authorList>
            <consortium name="Ensembl"/>
        </authorList>
    </citation>
    <scope>IDENTIFICATION</scope>
    <source>
        <strain evidence="7">17573</strain>
    </source>
</reference>
<feature type="compositionally biased region" description="Polar residues" evidence="6">
    <location>
        <begin position="113"/>
        <end position="123"/>
    </location>
</feature>
<feature type="region of interest" description="Disordered" evidence="6">
    <location>
        <begin position="101"/>
        <end position="123"/>
    </location>
</feature>
<dbReference type="eggNOG" id="KOG4046">
    <property type="taxonomic scope" value="Eukaryota"/>
</dbReference>
<dbReference type="Gene3D" id="2.30.30.210">
    <property type="entry name" value="Ribonuclease P/MRP, subunit p29"/>
    <property type="match status" value="1"/>
</dbReference>
<evidence type="ECO:0000313" key="7">
    <source>
        <dbReference type="Ensembl" id="ENSMMUP00000022936.3"/>
    </source>
</evidence>
<comment type="subcellular location">
    <subcellularLocation>
        <location evidence="2">Nucleus</location>
    </subcellularLocation>
</comment>
<dbReference type="InterPro" id="IPR002730">
    <property type="entry name" value="Rpp29/RNP1"/>
</dbReference>
<comment type="similarity">
    <text evidence="3">Belongs to the eukaryotic/archaeal RNase P protein component 1 family.</text>
</comment>
<dbReference type="AlphaFoldDB" id="F7HPV4"/>
<reference evidence="7" key="4">
    <citation type="submission" date="2025-09" db="UniProtKB">
        <authorList>
            <consortium name="Ensembl"/>
        </authorList>
    </citation>
    <scope>IDENTIFICATION</scope>
    <source>
        <strain evidence="7">17573</strain>
    </source>
</reference>
<comment type="subunit">
    <text evidence="5">Component of nuclear RNase P and RNase MRP ribonucleoproteins. RNase P consists of a catalytic RNA moiety and 10 different protein chains; POP1, POP4, POP5, POP7, RPP14, RPP21, RPP25, RPP30, RPP38 and RPP40. Within the RNase P complex, POP1, POP7 and RPP25 form the 'finger' subcomplex, POP5, RPP14, RPP40 and homodimeric RPP30 form the 'palm' subcomplex, and RPP21, POP4 and RPP38 form the 'wrist' subcomplex. All subunits of the RNase P complex interact with the catalytic RNA. Several subunits of RNase P are also part of the RNase MRP complex. RNase MRP consists of a catalytic RNA moiety and about 8 protein subunits; POP1, POP7, RPP25, RPP30, RPP38, RPP40 and possibly also POP4 and POP5.</text>
</comment>
<dbReference type="InterPro" id="IPR016848">
    <property type="entry name" value="RNase_P/MRP_Rpp29-subunit"/>
</dbReference>
<dbReference type="SMR" id="F7HPV4"/>
<dbReference type="InterPro" id="IPR036980">
    <property type="entry name" value="RNase_P/MRP_Rpp29_sf"/>
</dbReference>
<evidence type="ECO:0000256" key="3">
    <source>
        <dbReference type="ARBA" id="ARBA00006181"/>
    </source>
</evidence>
<dbReference type="VEuPathDB" id="HostDB:ENSMMUG00000017424"/>
<evidence type="ECO:0000256" key="5">
    <source>
        <dbReference type="ARBA" id="ARBA00046486"/>
    </source>
</evidence>
<comment type="function">
    <text evidence="1">Component of ribonuclease P, a ribonucleoprotein complex that generates mature tRNA molecules by cleaving their 5'-ends.</text>
</comment>
<evidence type="ECO:0000313" key="9">
    <source>
        <dbReference type="VGNC" id="VGNC:76140"/>
    </source>
</evidence>
<dbReference type="InterPro" id="IPR023534">
    <property type="entry name" value="Rof/RNase_P-like"/>
</dbReference>
<dbReference type="SMART" id="SM00538">
    <property type="entry name" value="POP4"/>
    <property type="match status" value="1"/>
</dbReference>
<organism evidence="7 8">
    <name type="scientific">Macaca mulatta</name>
    <name type="common">Rhesus macaque</name>
    <dbReference type="NCBI Taxonomy" id="9544"/>
    <lineage>
        <taxon>Eukaryota</taxon>
        <taxon>Metazoa</taxon>
        <taxon>Chordata</taxon>
        <taxon>Craniata</taxon>
        <taxon>Vertebrata</taxon>
        <taxon>Euteleostomi</taxon>
        <taxon>Mammalia</taxon>
        <taxon>Eutheria</taxon>
        <taxon>Euarchontoglires</taxon>
        <taxon>Primates</taxon>
        <taxon>Haplorrhini</taxon>
        <taxon>Catarrhini</taxon>
        <taxon>Cercopithecidae</taxon>
        <taxon>Cercopithecinae</taxon>
        <taxon>Macaca</taxon>
    </lineage>
</organism>
<dbReference type="GO" id="GO:0030677">
    <property type="term" value="C:ribonuclease P complex"/>
    <property type="evidence" value="ECO:0007669"/>
    <property type="project" value="InterPro"/>
</dbReference>
<dbReference type="GO" id="GO:0033204">
    <property type="term" value="F:ribonuclease P RNA binding"/>
    <property type="evidence" value="ECO:0007669"/>
    <property type="project" value="InterPro"/>
</dbReference>
<protein>
    <recommendedName>
        <fullName evidence="4">Ribonuclease P protein subunit p29</fullName>
    </recommendedName>
</protein>
<dbReference type="STRING" id="9544.ENSMMUP00000022936"/>